<organism evidence="2 3">
    <name type="scientific">Calycina marina</name>
    <dbReference type="NCBI Taxonomy" id="1763456"/>
    <lineage>
        <taxon>Eukaryota</taxon>
        <taxon>Fungi</taxon>
        <taxon>Dikarya</taxon>
        <taxon>Ascomycota</taxon>
        <taxon>Pezizomycotina</taxon>
        <taxon>Leotiomycetes</taxon>
        <taxon>Helotiales</taxon>
        <taxon>Pezizellaceae</taxon>
        <taxon>Calycina</taxon>
    </lineage>
</organism>
<dbReference type="PANTHER" id="PTHR35567">
    <property type="entry name" value="MALATE DEHYDROGENASE (AFU_ORTHOLOGUE AFUA_2G13800)"/>
    <property type="match status" value="1"/>
</dbReference>
<proteinExistence type="predicted"/>
<dbReference type="Proteomes" id="UP000887226">
    <property type="component" value="Unassembled WGS sequence"/>
</dbReference>
<dbReference type="OrthoDB" id="1859733at2759"/>
<feature type="chain" id="PRO_5040335596" description="Malate dehydrogenase" evidence="1">
    <location>
        <begin position="23"/>
        <end position="252"/>
    </location>
</feature>
<accession>A0A9P7YUX3</accession>
<reference evidence="2" key="1">
    <citation type="journal article" date="2021" name="IMA Fungus">
        <title>Genomic characterization of three marine fungi, including Emericellopsis atlantica sp. nov. with signatures of a generalist lifestyle and marine biomass degradation.</title>
        <authorList>
            <person name="Hagestad O.C."/>
            <person name="Hou L."/>
            <person name="Andersen J.H."/>
            <person name="Hansen E.H."/>
            <person name="Altermark B."/>
            <person name="Li C."/>
            <person name="Kuhnert E."/>
            <person name="Cox R.J."/>
            <person name="Crous P.W."/>
            <person name="Spatafora J.W."/>
            <person name="Lail K."/>
            <person name="Amirebrahimi M."/>
            <person name="Lipzen A."/>
            <person name="Pangilinan J."/>
            <person name="Andreopoulos W."/>
            <person name="Hayes R.D."/>
            <person name="Ng V."/>
            <person name="Grigoriev I.V."/>
            <person name="Jackson S.A."/>
            <person name="Sutton T.D.S."/>
            <person name="Dobson A.D.W."/>
            <person name="Rama T."/>
        </authorList>
    </citation>
    <scope>NUCLEOTIDE SEQUENCE</scope>
    <source>
        <strain evidence="2">TRa3180A</strain>
    </source>
</reference>
<feature type="signal peptide" evidence="1">
    <location>
        <begin position="1"/>
        <end position="22"/>
    </location>
</feature>
<dbReference type="PANTHER" id="PTHR35567:SF1">
    <property type="entry name" value="CONSERVED FUNGAL PROTEIN (AFU_ORTHOLOGUE AFUA_1G14230)"/>
    <property type="match status" value="1"/>
</dbReference>
<dbReference type="AlphaFoldDB" id="A0A9P7YUX3"/>
<name>A0A9P7YUX3_9HELO</name>
<sequence>MMLSSVQVFFTAVIVMFSFTQASPLVSSIHSRDADAANDTLATASIKTFAYTKQAIINTLALSNGTSTLPEPTGLSLKYATIGRGVQNYTCVNSTAQAIPVAIGALAVLYDITAQVLLDPANISSMVDTAANMPASTFILRNMPLDIPAVGTYPVIGEHFFQADATPTFDLFVVGKRAFCKLTTKINAPETSSMGIDGTGSVAWLSLAAEAPSVGIAQVYRVLTAGGNAPPTCAGQAANISILYSAAYHFYA</sequence>
<evidence type="ECO:0008006" key="4">
    <source>
        <dbReference type="Google" id="ProtNLM"/>
    </source>
</evidence>
<evidence type="ECO:0000256" key="1">
    <source>
        <dbReference type="SAM" id="SignalP"/>
    </source>
</evidence>
<dbReference type="EMBL" id="MU254445">
    <property type="protein sequence ID" value="KAG9240443.1"/>
    <property type="molecule type" value="Genomic_DNA"/>
</dbReference>
<evidence type="ECO:0000313" key="2">
    <source>
        <dbReference type="EMBL" id="KAG9240443.1"/>
    </source>
</evidence>
<gene>
    <name evidence="2" type="ORF">BJ878DRAFT_546244</name>
</gene>
<keyword evidence="1" id="KW-0732">Signal</keyword>
<comment type="caution">
    <text evidence="2">The sequence shown here is derived from an EMBL/GenBank/DDBJ whole genome shotgun (WGS) entry which is preliminary data.</text>
</comment>
<protein>
    <recommendedName>
        <fullName evidence="4">Malate dehydrogenase</fullName>
    </recommendedName>
</protein>
<evidence type="ECO:0000313" key="3">
    <source>
        <dbReference type="Proteomes" id="UP000887226"/>
    </source>
</evidence>
<dbReference type="Pfam" id="PF11937">
    <property type="entry name" value="DUF3455"/>
    <property type="match status" value="1"/>
</dbReference>
<keyword evidence="3" id="KW-1185">Reference proteome</keyword>
<dbReference type="InterPro" id="IPR021851">
    <property type="entry name" value="DUF3455"/>
</dbReference>